<gene>
    <name evidence="1" type="ORF">XM53_11230</name>
</gene>
<dbReference type="STRING" id="1641875.XM53_11230"/>
<reference evidence="1 2" key="1">
    <citation type="submission" date="2015-04" db="EMBL/GenBank/DDBJ databases">
        <title>The draft genome sequence of Roseovarius sp.R12b.</title>
        <authorList>
            <person name="Li G."/>
            <person name="Lai Q."/>
            <person name="Shao Z."/>
            <person name="Yan P."/>
        </authorList>
    </citation>
    <scope>NUCLEOTIDE SEQUENCE [LARGE SCALE GENOMIC DNA]</scope>
    <source>
        <strain evidence="1 2">R12B</strain>
    </source>
</reference>
<evidence type="ECO:0000313" key="2">
    <source>
        <dbReference type="Proteomes" id="UP000051295"/>
    </source>
</evidence>
<dbReference type="AlphaFoldDB" id="A0A0T5NUY9"/>
<evidence type="ECO:0000313" key="1">
    <source>
        <dbReference type="EMBL" id="KRS12636.1"/>
    </source>
</evidence>
<dbReference type="RefSeq" id="WP_057793296.1">
    <property type="nucleotide sequence ID" value="NZ_LAXJ01000009.1"/>
</dbReference>
<dbReference type="PATRIC" id="fig|1641875.4.peg.4664"/>
<protein>
    <submittedName>
        <fullName evidence="1">Uncharacterized protein</fullName>
    </submittedName>
</protein>
<accession>A0A0T5NUY9</accession>
<keyword evidence="2" id="KW-1185">Reference proteome</keyword>
<comment type="caution">
    <text evidence="1">The sequence shown here is derived from an EMBL/GenBank/DDBJ whole genome shotgun (WGS) entry which is preliminary data.</text>
</comment>
<organism evidence="1 2">
    <name type="scientific">Roseovarius atlanticus</name>
    <dbReference type="NCBI Taxonomy" id="1641875"/>
    <lineage>
        <taxon>Bacteria</taxon>
        <taxon>Pseudomonadati</taxon>
        <taxon>Pseudomonadota</taxon>
        <taxon>Alphaproteobacteria</taxon>
        <taxon>Rhodobacterales</taxon>
        <taxon>Roseobacteraceae</taxon>
        <taxon>Roseovarius</taxon>
    </lineage>
</organism>
<dbReference type="EMBL" id="LAXJ01000009">
    <property type="protein sequence ID" value="KRS12636.1"/>
    <property type="molecule type" value="Genomic_DNA"/>
</dbReference>
<proteinExistence type="predicted"/>
<dbReference type="OrthoDB" id="7859107at2"/>
<dbReference type="Proteomes" id="UP000051295">
    <property type="component" value="Unassembled WGS sequence"/>
</dbReference>
<name>A0A0T5NUY9_9RHOB</name>
<sequence length="68" mass="7397">MFIVVGLVIAFILVAIYARPAMRNCRWREDRAASRPGQTAYRCAFCGARATTATGKPPVACLKPQAPD</sequence>